<protein>
    <submittedName>
        <fullName evidence="1">Uncharacterized protein</fullName>
    </submittedName>
</protein>
<organism evidence="1 2">
    <name type="scientific">Brachionus plicatilis</name>
    <name type="common">Marine rotifer</name>
    <name type="synonym">Brachionus muelleri</name>
    <dbReference type="NCBI Taxonomy" id="10195"/>
    <lineage>
        <taxon>Eukaryota</taxon>
        <taxon>Metazoa</taxon>
        <taxon>Spiralia</taxon>
        <taxon>Gnathifera</taxon>
        <taxon>Rotifera</taxon>
        <taxon>Eurotatoria</taxon>
        <taxon>Monogononta</taxon>
        <taxon>Pseudotrocha</taxon>
        <taxon>Ploima</taxon>
        <taxon>Brachionidae</taxon>
        <taxon>Brachionus</taxon>
    </lineage>
</organism>
<accession>A0A3M7RRC4</accession>
<comment type="caution">
    <text evidence="1">The sequence shown here is derived from an EMBL/GenBank/DDBJ whole genome shotgun (WGS) entry which is preliminary data.</text>
</comment>
<dbReference type="AlphaFoldDB" id="A0A3M7RRC4"/>
<proteinExistence type="predicted"/>
<name>A0A3M7RRC4_BRAPC</name>
<keyword evidence="2" id="KW-1185">Reference proteome</keyword>
<gene>
    <name evidence="1" type="ORF">BpHYR1_021942</name>
</gene>
<evidence type="ECO:0000313" key="2">
    <source>
        <dbReference type="Proteomes" id="UP000276133"/>
    </source>
</evidence>
<sequence>MNTSKIMICGENQKKIHSAFLVKLQNHSSKEYLKTLKINTKERPNLLNITFMLNREHKA</sequence>
<evidence type="ECO:0000313" key="1">
    <source>
        <dbReference type="EMBL" id="RNA26123.1"/>
    </source>
</evidence>
<reference evidence="1 2" key="1">
    <citation type="journal article" date="2018" name="Sci. Rep.">
        <title>Genomic signatures of local adaptation to the degree of environmental predictability in rotifers.</title>
        <authorList>
            <person name="Franch-Gras L."/>
            <person name="Hahn C."/>
            <person name="Garcia-Roger E.M."/>
            <person name="Carmona M.J."/>
            <person name="Serra M."/>
            <person name="Gomez A."/>
        </authorList>
    </citation>
    <scope>NUCLEOTIDE SEQUENCE [LARGE SCALE GENOMIC DNA]</scope>
    <source>
        <strain evidence="1">HYR1</strain>
    </source>
</reference>
<dbReference type="EMBL" id="REGN01002801">
    <property type="protein sequence ID" value="RNA26123.1"/>
    <property type="molecule type" value="Genomic_DNA"/>
</dbReference>
<dbReference type="Proteomes" id="UP000276133">
    <property type="component" value="Unassembled WGS sequence"/>
</dbReference>